<dbReference type="InterPro" id="IPR052037">
    <property type="entry name" value="LPS_export_LptA"/>
</dbReference>
<dbReference type="PANTHER" id="PTHR36504:SF1">
    <property type="entry name" value="LIPOPOLYSACCHARIDE EXPORT SYSTEM PROTEIN LPTA"/>
    <property type="match status" value="1"/>
</dbReference>
<dbReference type="Proteomes" id="UP001257234">
    <property type="component" value="Unassembled WGS sequence"/>
</dbReference>
<gene>
    <name evidence="4" type="ORF">RE431_04285</name>
</gene>
<evidence type="ECO:0000256" key="2">
    <source>
        <dbReference type="SAM" id="SignalP"/>
    </source>
</evidence>
<accession>A0ABU1EN93</accession>
<sequence>MKKQFSPLVLIILLISVYAHAQKNQEINYDSDRTLKNEQRYPGALILSKVDNQVYFDHDGIEVWCDNAVFYKEANFFKAYGNIRMQQGDSVSMTSNYAEYNGDTEFAFASGKVKMKRPQTTLETDSLFFDRVKQQAYYRSGGKVTDTASVLTSTIGRYFMEEDKYSFVNEVVVTNPEYKINSDQLDFYSESGHAYLYGPSTIESETSTVYCERGFYDTRGDTGYFVKNSQINYDNRILKGDSLYFNRQNSFASATNNIRVIDTINHSRVTGHYAEVYRDKDSVFITKRALAASLQEKDTLFVHSDTIMITGKPEKRVIRGFYDVRIFKEDQTGENPMSGRSDSIYSDQQSGLTKLINLSARGNGKPVLWSADNQMTGDSIHLMSNPETEQLDSLLVFDNAFLIQKDSIEGYNQLKGKILTGYFQENELQKVVIDKNTETLNYLRNEENQLIGINKTLASYVEIFFEDQQIKDVYYYNQVDGDTSPEEEFPPNARKLDGFNWRGEERILSKEGLFEGQPEPKLTKIKGIPLPDEPEEFFDEREEDDLLLDRNSRLRPEVLKNRKEDSLKYKTEKIIDSIKPDTPIKVDSLKTATDKKEN</sequence>
<evidence type="ECO:0000313" key="4">
    <source>
        <dbReference type="EMBL" id="MDR5589842.1"/>
    </source>
</evidence>
<dbReference type="InterPro" id="IPR005653">
    <property type="entry name" value="OstA-like_N"/>
</dbReference>
<reference evidence="5" key="1">
    <citation type="submission" date="2023-07" db="EMBL/GenBank/DDBJ databases">
        <title>Christiangramia sp. SM2212., a novel bacterium of the family Flavobacteriaceae isolated from the sea sediment.</title>
        <authorList>
            <person name="Wang J."/>
            <person name="Zhang X."/>
        </authorList>
    </citation>
    <scope>NUCLEOTIDE SEQUENCE [LARGE SCALE GENOMIC DNA]</scope>
    <source>
        <strain evidence="5">SM2212</strain>
    </source>
</reference>
<proteinExistence type="predicted"/>
<evidence type="ECO:0000313" key="5">
    <source>
        <dbReference type="Proteomes" id="UP001257234"/>
    </source>
</evidence>
<feature type="signal peptide" evidence="2">
    <location>
        <begin position="1"/>
        <end position="21"/>
    </location>
</feature>
<name>A0ABU1EN93_9FLAO</name>
<evidence type="ECO:0000256" key="1">
    <source>
        <dbReference type="ARBA" id="ARBA00022729"/>
    </source>
</evidence>
<evidence type="ECO:0000259" key="3">
    <source>
        <dbReference type="Pfam" id="PF13100"/>
    </source>
</evidence>
<organism evidence="4 5">
    <name type="scientific">Christiangramia sediminicola</name>
    <dbReference type="NCBI Taxonomy" id="3073267"/>
    <lineage>
        <taxon>Bacteria</taxon>
        <taxon>Pseudomonadati</taxon>
        <taxon>Bacteroidota</taxon>
        <taxon>Flavobacteriia</taxon>
        <taxon>Flavobacteriales</taxon>
        <taxon>Flavobacteriaceae</taxon>
        <taxon>Christiangramia</taxon>
    </lineage>
</organism>
<keyword evidence="1 2" id="KW-0732">Signal</keyword>
<dbReference type="PANTHER" id="PTHR36504">
    <property type="entry name" value="LIPOPOLYSACCHARIDE EXPORT SYSTEM PROTEIN LPTA"/>
    <property type="match status" value="1"/>
</dbReference>
<dbReference type="RefSeq" id="WP_309560730.1">
    <property type="nucleotide sequence ID" value="NZ_JAVJIU010000002.1"/>
</dbReference>
<keyword evidence="5" id="KW-1185">Reference proteome</keyword>
<protein>
    <submittedName>
        <fullName evidence="4">OstA-like protein</fullName>
    </submittedName>
</protein>
<dbReference type="Gene3D" id="2.60.450.10">
    <property type="entry name" value="Lipopolysaccharide (LPS) transport protein A like domain"/>
    <property type="match status" value="2"/>
</dbReference>
<dbReference type="Pfam" id="PF13100">
    <property type="entry name" value="OstA_2"/>
    <property type="match status" value="1"/>
</dbReference>
<feature type="domain" description="Organic solvent tolerance-like N-terminal" evidence="3">
    <location>
        <begin position="49"/>
        <end position="183"/>
    </location>
</feature>
<dbReference type="EMBL" id="JAVJIU010000002">
    <property type="protein sequence ID" value="MDR5589842.1"/>
    <property type="molecule type" value="Genomic_DNA"/>
</dbReference>
<feature type="chain" id="PRO_5047257833" evidence="2">
    <location>
        <begin position="22"/>
        <end position="598"/>
    </location>
</feature>
<comment type="caution">
    <text evidence="4">The sequence shown here is derived from an EMBL/GenBank/DDBJ whole genome shotgun (WGS) entry which is preliminary data.</text>
</comment>